<feature type="transmembrane region" description="Helical" evidence="5">
    <location>
        <begin position="53"/>
        <end position="77"/>
    </location>
</feature>
<evidence type="ECO:0000313" key="7">
    <source>
        <dbReference type="Proteomes" id="UP000507470"/>
    </source>
</evidence>
<evidence type="ECO:0000256" key="3">
    <source>
        <dbReference type="ARBA" id="ARBA00023170"/>
    </source>
</evidence>
<gene>
    <name evidence="6" type="ORF">MCOR_47330</name>
</gene>
<dbReference type="PANTHER" id="PTHR24243:SF230">
    <property type="entry name" value="G-PROTEIN COUPLED RECEPTORS FAMILY 1 PROFILE DOMAIN-CONTAINING PROTEIN"/>
    <property type="match status" value="1"/>
</dbReference>
<dbReference type="Proteomes" id="UP000507470">
    <property type="component" value="Unassembled WGS sequence"/>
</dbReference>
<organism evidence="6 7">
    <name type="scientific">Mytilus coruscus</name>
    <name type="common">Sea mussel</name>
    <dbReference type="NCBI Taxonomy" id="42192"/>
    <lineage>
        <taxon>Eukaryota</taxon>
        <taxon>Metazoa</taxon>
        <taxon>Spiralia</taxon>
        <taxon>Lophotrochozoa</taxon>
        <taxon>Mollusca</taxon>
        <taxon>Bivalvia</taxon>
        <taxon>Autobranchia</taxon>
        <taxon>Pteriomorphia</taxon>
        <taxon>Mytilida</taxon>
        <taxon>Mytiloidea</taxon>
        <taxon>Mytilidae</taxon>
        <taxon>Mytilinae</taxon>
        <taxon>Mytilus</taxon>
    </lineage>
</organism>
<dbReference type="OrthoDB" id="10372006at2759"/>
<keyword evidence="5" id="KW-0472">Membrane</keyword>
<evidence type="ECO:0000313" key="6">
    <source>
        <dbReference type="EMBL" id="CAC5414555.1"/>
    </source>
</evidence>
<dbReference type="GO" id="GO:0004930">
    <property type="term" value="F:G protein-coupled receptor activity"/>
    <property type="evidence" value="ECO:0007669"/>
    <property type="project" value="UniProtKB-KW"/>
</dbReference>
<evidence type="ECO:0000256" key="5">
    <source>
        <dbReference type="SAM" id="Phobius"/>
    </source>
</evidence>
<keyword evidence="5" id="KW-1133">Transmembrane helix</keyword>
<comment type="subcellular location">
    <subcellularLocation>
        <location evidence="1">Membrane</location>
        <topology evidence="1">Multi-pass membrane protein</topology>
    </subcellularLocation>
</comment>
<evidence type="ECO:0000256" key="2">
    <source>
        <dbReference type="ARBA" id="ARBA00023040"/>
    </source>
</evidence>
<dbReference type="Gene3D" id="1.20.1070.10">
    <property type="entry name" value="Rhodopsin 7-helix transmembrane proteins"/>
    <property type="match status" value="2"/>
</dbReference>
<sequence>MIEICMAFDDNVIMFSFNHSFSYDITTSQYNLSTSPSDLSDTDFKAIKEAAKWLWIIVSPILLVFGLIGNIGILLVLWRMKVFKNLTYIFLFILATINTVVLIVGLTSLYFLITTLPVSVLFVVDSYLPDKKSEKMEAHLELAKAVLYLFQFSFYAVNFYIYIEISDDFRKNLPCCNAKNISNNRNSISRGVSSFSTASRYLSYDESRNDTNNATNYGTERDINSNSNTFVPNYQFSELSATCQTLPDLPNRQSSLSATCESITELPNRSFLELSNSVNTIDQSDIENPGRGNDIQANGISFELSSICRTIRE</sequence>
<proteinExistence type="predicted"/>
<dbReference type="EMBL" id="CACVKT020008350">
    <property type="protein sequence ID" value="CAC5414555.1"/>
    <property type="molecule type" value="Genomic_DNA"/>
</dbReference>
<keyword evidence="2" id="KW-0297">G-protein coupled receptor</keyword>
<dbReference type="GO" id="GO:0005886">
    <property type="term" value="C:plasma membrane"/>
    <property type="evidence" value="ECO:0007669"/>
    <property type="project" value="TreeGrafter"/>
</dbReference>
<keyword evidence="5" id="KW-0812">Transmembrane</keyword>
<evidence type="ECO:0008006" key="8">
    <source>
        <dbReference type="Google" id="ProtNLM"/>
    </source>
</evidence>
<keyword evidence="7" id="KW-1185">Reference proteome</keyword>
<feature type="transmembrane region" description="Helical" evidence="5">
    <location>
        <begin position="89"/>
        <end position="113"/>
    </location>
</feature>
<dbReference type="SUPFAM" id="SSF81321">
    <property type="entry name" value="Family A G protein-coupled receptor-like"/>
    <property type="match status" value="2"/>
</dbReference>
<name>A0A6J8E534_MYTCO</name>
<protein>
    <recommendedName>
        <fullName evidence="8">G-protein coupled receptors family 1 profile domain-containing protein</fullName>
    </recommendedName>
</protein>
<keyword evidence="4" id="KW-0807">Transducer</keyword>
<dbReference type="PANTHER" id="PTHR24243">
    <property type="entry name" value="G-PROTEIN COUPLED RECEPTOR"/>
    <property type="match status" value="1"/>
</dbReference>
<reference evidence="6 7" key="1">
    <citation type="submission" date="2020-06" db="EMBL/GenBank/DDBJ databases">
        <authorList>
            <person name="Li R."/>
            <person name="Bekaert M."/>
        </authorList>
    </citation>
    <scope>NUCLEOTIDE SEQUENCE [LARGE SCALE GENOMIC DNA]</scope>
    <source>
        <strain evidence="7">wild</strain>
    </source>
</reference>
<accession>A0A6J8E534</accession>
<evidence type="ECO:0000256" key="1">
    <source>
        <dbReference type="ARBA" id="ARBA00004141"/>
    </source>
</evidence>
<keyword evidence="3" id="KW-0675">Receptor</keyword>
<dbReference type="AlphaFoldDB" id="A0A6J8E534"/>
<evidence type="ECO:0000256" key="4">
    <source>
        <dbReference type="ARBA" id="ARBA00023224"/>
    </source>
</evidence>
<feature type="transmembrane region" description="Helical" evidence="5">
    <location>
        <begin position="145"/>
        <end position="163"/>
    </location>
</feature>